<dbReference type="Proteomes" id="UP000571183">
    <property type="component" value="Unassembled WGS sequence"/>
</dbReference>
<organism evidence="1 2">
    <name type="scientific">Canibacter oris</name>
    <dbReference type="NCBI Taxonomy" id="1365628"/>
    <lineage>
        <taxon>Bacteria</taxon>
        <taxon>Bacillati</taxon>
        <taxon>Actinomycetota</taxon>
        <taxon>Actinomycetes</taxon>
        <taxon>Micrococcales</taxon>
        <taxon>Microbacteriaceae</taxon>
        <taxon>Canibacter</taxon>
    </lineage>
</organism>
<reference evidence="1" key="1">
    <citation type="submission" date="2020-08" db="EMBL/GenBank/DDBJ databases">
        <title>Sequencing the genomes of 1000 actinobacteria strains.</title>
        <authorList>
            <person name="Klenk H.-P."/>
        </authorList>
    </citation>
    <scope>NUCLEOTIDE SEQUENCE [LARGE SCALE GENOMIC DNA]</scope>
    <source>
        <strain evidence="1">DSM 27064</strain>
    </source>
</reference>
<comment type="caution">
    <text evidence="1">The sequence shown here is derived from an EMBL/GenBank/DDBJ whole genome shotgun (WGS) entry which is preliminary data.</text>
</comment>
<dbReference type="SUPFAM" id="SSF82171">
    <property type="entry name" value="DPP6 N-terminal domain-like"/>
    <property type="match status" value="1"/>
</dbReference>
<protein>
    <recommendedName>
        <fullName evidence="3">SbsA Ig-like domain-containing protein</fullName>
    </recommendedName>
</protein>
<evidence type="ECO:0008006" key="3">
    <source>
        <dbReference type="Google" id="ProtNLM"/>
    </source>
</evidence>
<dbReference type="EMBL" id="JACIFD010000002">
    <property type="protein sequence ID" value="MBB4070942.1"/>
    <property type="molecule type" value="Genomic_DNA"/>
</dbReference>
<accession>A0A840DHJ7</accession>
<dbReference type="AlphaFoldDB" id="A0A840DHJ7"/>
<keyword evidence="2" id="KW-1185">Reference proteome</keyword>
<evidence type="ECO:0000313" key="1">
    <source>
        <dbReference type="EMBL" id="MBB4070942.1"/>
    </source>
</evidence>
<name>A0A840DHJ7_9MICO</name>
<dbReference type="RefSeq" id="WP_183304188.1">
    <property type="nucleotide sequence ID" value="NZ_JACIFD010000002.1"/>
</dbReference>
<gene>
    <name evidence="1" type="ORF">F5897_000226</name>
</gene>
<proteinExistence type="predicted"/>
<sequence length="419" mass="43618">MAELKPQSYRAISSSLVLLLLTVLALAGYTLGRGPQLQNVTYNSAQLTSMPGQQAALQFNEPLREITELAMTPKAQFETEILGSQLRLTFAQPLLAATTYQLRVTAVSQSTGRAHTVTTALPTDALQVFGLGSSAPGQDSLTLHTVGADPHPQNPAAVFNAAHITEFAVSSNWIAALQPGDNFEQLLTVLRLDGTGFTELPQPATAAPRMPQFSADGSLLGIKFFNGTADNLWLYTLNNLSRTAVRPVTDAGGVELEVAEWWFEPGTSTVLLRTPEGVVYRAPFGAPATPATAADSASHNSLAATAWDASATDTFLNGTADLGGGSASPAHRTLASGDTLAVAADGTSLLLTSAGNSSTVFNTAAASSRITGFCLSPNQQYAAVLISPAGGTAQAQLIELPSGKVAASFLARTVSWCNN</sequence>
<evidence type="ECO:0000313" key="2">
    <source>
        <dbReference type="Proteomes" id="UP000571183"/>
    </source>
</evidence>